<accession>E3BEH3</accession>
<dbReference type="PROSITE" id="PS51257">
    <property type="entry name" value="PROKAR_LIPOPROTEIN"/>
    <property type="match status" value="1"/>
</dbReference>
<dbReference type="EMBL" id="AEIU01000002">
    <property type="protein sequence ID" value="EFP98590.1"/>
    <property type="molecule type" value="Genomic_DNA"/>
</dbReference>
<dbReference type="RefSeq" id="WP_009599262.1">
    <property type="nucleotide sequence ID" value="NZ_AEIU01000002.1"/>
</dbReference>
<gene>
    <name evidence="2" type="ORF">VIBC2010_08583</name>
</gene>
<dbReference type="Proteomes" id="UP000002943">
    <property type="component" value="Unassembled WGS sequence"/>
</dbReference>
<evidence type="ECO:0000313" key="2">
    <source>
        <dbReference type="EMBL" id="EFP98590.1"/>
    </source>
</evidence>
<keyword evidence="3" id="KW-1185">Reference proteome</keyword>
<dbReference type="AlphaFoldDB" id="E3BEH3"/>
<dbReference type="STRING" id="796620.VIBC2010_08583"/>
<proteinExistence type="predicted"/>
<name>E3BEH3_9VIBR</name>
<dbReference type="eggNOG" id="ENOG5031DNS">
    <property type="taxonomic scope" value="Bacteria"/>
</dbReference>
<protein>
    <recommendedName>
        <fullName evidence="4">Lipoprotein</fullName>
    </recommendedName>
</protein>
<dbReference type="Pfam" id="PF12915">
    <property type="entry name" value="DUF3833"/>
    <property type="match status" value="1"/>
</dbReference>
<keyword evidence="1" id="KW-0732">Signal</keyword>
<organism evidence="2 3">
    <name type="scientific">Vibrio caribbeanicus ATCC BAA-2122</name>
    <dbReference type="NCBI Taxonomy" id="796620"/>
    <lineage>
        <taxon>Bacteria</taxon>
        <taxon>Pseudomonadati</taxon>
        <taxon>Pseudomonadota</taxon>
        <taxon>Gammaproteobacteria</taxon>
        <taxon>Vibrionales</taxon>
        <taxon>Vibrionaceae</taxon>
        <taxon>Vibrio</taxon>
    </lineage>
</organism>
<dbReference type="InterPro" id="IPR024409">
    <property type="entry name" value="DUF3833"/>
</dbReference>
<evidence type="ECO:0000313" key="3">
    <source>
        <dbReference type="Proteomes" id="UP000002943"/>
    </source>
</evidence>
<comment type="caution">
    <text evidence="2">The sequence shown here is derived from an EMBL/GenBank/DDBJ whole genome shotgun (WGS) entry which is preliminary data.</text>
</comment>
<reference evidence="2 3" key="1">
    <citation type="journal article" date="2012" name="Int. J. Syst. Evol. Microbiol.">
        <title>Vibrio caribbeanicus sp. nov., isolated from the marine sponge Scleritoderma cyanea.</title>
        <authorList>
            <person name="Hoffmann M."/>
            <person name="Monday S.R."/>
            <person name="Allard M.W."/>
            <person name="Strain E.A."/>
            <person name="Whittaker P."/>
            <person name="Naum M."/>
            <person name="McCarthy P.J."/>
            <person name="Lopez J.V."/>
            <person name="Fischer M."/>
            <person name="Brown E.W."/>
        </authorList>
    </citation>
    <scope>NUCLEOTIDE SEQUENCE [LARGE SCALE GENOMIC DNA]</scope>
    <source>
        <strain evidence="2 3">ATCC BAA-2122</strain>
    </source>
</reference>
<dbReference type="OrthoDB" id="5296954at2"/>
<evidence type="ECO:0000256" key="1">
    <source>
        <dbReference type="SAM" id="SignalP"/>
    </source>
</evidence>
<sequence>MIKSLKILLFMSVVLFAAGCSNDISQYQNSEPKFNLFEYFEGDSAAWGMIQDYTGKQTRRFEVAITGKVDGDTLTLVEDFVFDDGEKTQRVWTIIRNGSNEYIGSADDIIGKAYGKEVGNALQWKYDFELVYEGSPIVVAFDDWLYRQDTDHVFNLTKIKKFGVEVGEITLFFQKR</sequence>
<evidence type="ECO:0008006" key="4">
    <source>
        <dbReference type="Google" id="ProtNLM"/>
    </source>
</evidence>
<feature type="signal peptide" evidence="1">
    <location>
        <begin position="1"/>
        <end position="17"/>
    </location>
</feature>
<feature type="chain" id="PRO_5003166610" description="Lipoprotein" evidence="1">
    <location>
        <begin position="18"/>
        <end position="176"/>
    </location>
</feature>